<organism evidence="2 3">
    <name type="scientific">Salinicoccus bachuensis</name>
    <dbReference type="NCBI Taxonomy" id="3136731"/>
    <lineage>
        <taxon>Bacteria</taxon>
        <taxon>Bacillati</taxon>
        <taxon>Bacillota</taxon>
        <taxon>Bacilli</taxon>
        <taxon>Bacillales</taxon>
        <taxon>Staphylococcaceae</taxon>
        <taxon>Salinicoccus</taxon>
    </lineage>
</organism>
<reference evidence="3" key="1">
    <citation type="submission" date="2023-10" db="EMBL/GenBank/DDBJ databases">
        <title>Genome analysis and identification of Salinococcus sp. Bachu38 nov., a PGPR from the rhizosphere of Tamarix.</title>
        <authorList>
            <person name="Liang Z."/>
            <person name="Zhang X."/>
            <person name="Jia J."/>
            <person name="Chen X."/>
            <person name="Wang Y."/>
            <person name="Wang Q."/>
            <person name="Wang R."/>
        </authorList>
    </citation>
    <scope>NUCLEOTIDE SEQUENCE [LARGE SCALE GENOMIC DNA]</scope>
    <source>
        <strain evidence="3">Bachu38</strain>
    </source>
</reference>
<dbReference type="RefSeq" id="WP_342387481.1">
    <property type="nucleotide sequence ID" value="NZ_CP138333.2"/>
</dbReference>
<evidence type="ECO:0000256" key="1">
    <source>
        <dbReference type="SAM" id="SignalP"/>
    </source>
</evidence>
<dbReference type="EMBL" id="CP138333">
    <property type="protein sequence ID" value="WZX28906.1"/>
    <property type="molecule type" value="Genomic_DNA"/>
</dbReference>
<dbReference type="Proteomes" id="UP001455384">
    <property type="component" value="Chromosome"/>
</dbReference>
<sequence>MKKMFFTLLVLSLSILGACSDTSNELEGEVFRVFSWTPDISPGDISSDNFNPSSGLGFDFKSSDKVEVRSGGETFAGNYSLENNTLSVDLKDENNEESLALEFSDFTQHEQNEKLYTGTISKLDIKTDGHHRVGSNLSLDGYLGFYKNN</sequence>
<keyword evidence="3" id="KW-1185">Reference proteome</keyword>
<feature type="chain" id="PRO_5046449790" description="Lipoprotein" evidence="1">
    <location>
        <begin position="24"/>
        <end position="149"/>
    </location>
</feature>
<dbReference type="PROSITE" id="PS51257">
    <property type="entry name" value="PROKAR_LIPOPROTEIN"/>
    <property type="match status" value="1"/>
</dbReference>
<evidence type="ECO:0008006" key="4">
    <source>
        <dbReference type="Google" id="ProtNLM"/>
    </source>
</evidence>
<keyword evidence="1" id="KW-0732">Signal</keyword>
<evidence type="ECO:0000313" key="3">
    <source>
        <dbReference type="Proteomes" id="UP001455384"/>
    </source>
</evidence>
<accession>A0ABZ3CFQ8</accession>
<evidence type="ECO:0000313" key="2">
    <source>
        <dbReference type="EMBL" id="WZX28906.1"/>
    </source>
</evidence>
<feature type="signal peptide" evidence="1">
    <location>
        <begin position="1"/>
        <end position="23"/>
    </location>
</feature>
<name>A0ABZ3CFQ8_9STAP</name>
<protein>
    <recommendedName>
        <fullName evidence="4">Lipoprotein</fullName>
    </recommendedName>
</protein>
<gene>
    <name evidence="2" type="ORF">RQP18_09595</name>
</gene>
<proteinExistence type="predicted"/>